<reference evidence="5" key="1">
    <citation type="submission" date="2016-05" db="EMBL/GenBank/DDBJ databases">
        <title>Comparative genomics of biotechnologically important yeasts.</title>
        <authorList>
            <consortium name="DOE Joint Genome Institute"/>
            <person name="Riley R."/>
            <person name="Haridas S."/>
            <person name="Wolfe K.H."/>
            <person name="Lopes M.R."/>
            <person name="Hittinger C.T."/>
            <person name="Goker M."/>
            <person name="Salamov A."/>
            <person name="Wisecaver J."/>
            <person name="Long T.M."/>
            <person name="Aerts A.L."/>
            <person name="Barry K."/>
            <person name="Choi C."/>
            <person name="Clum A."/>
            <person name="Coughlan A.Y."/>
            <person name="Deshpande S."/>
            <person name="Douglass A.P."/>
            <person name="Hanson S.J."/>
            <person name="Klenk H.-P."/>
            <person name="Labutti K."/>
            <person name="Lapidus A."/>
            <person name="Lindquist E."/>
            <person name="Lipzen A."/>
            <person name="Meier-Kolthoff J.P."/>
            <person name="Ohm R.A."/>
            <person name="Otillar R.P."/>
            <person name="Pangilinan J."/>
            <person name="Peng Y."/>
            <person name="Rokas A."/>
            <person name="Rosa C.A."/>
            <person name="Scheuner C."/>
            <person name="Sibirny A.A."/>
            <person name="Slot J.C."/>
            <person name="Stielow J.B."/>
            <person name="Sun H."/>
            <person name="Kurtzman C.P."/>
            <person name="Blackwell M."/>
            <person name="Grigoriev I.V."/>
            <person name="Jeffries T.W."/>
        </authorList>
    </citation>
    <scope>NUCLEOTIDE SEQUENCE [LARGE SCALE GENOMIC DNA]</scope>
    <source>
        <strain evidence="5">NRRL Y-2460</strain>
    </source>
</reference>
<accession>A0A1E4TU89</accession>
<sequence>MSDFHSSGNNESSSIVPDRAESASNDSVSTLSSIAEAPVVYRAETDNAADNEAENEERRRKQLEPEPFPLDESDYDGSDLASLASSVDSYFNSNIDADLMGNRHLSVSLANRTRGETIDGIAEQESNLQRQPSYLKRSRSSVVNTIKRTATYTAIQKLGFFDDEFRNERLQVFLAFLKNYVLLCVVFAMALSIYWGSYYGRNTRYKNMKMLVVIDDQEVNGVEPLVGMAVEETAELAAVKYYGDWKVFNSTEFSEIASKHDNTIEQEVYRQIHHQLYWAAIYVKENSTNRLYEAIVNLNNSFSSSETLIEVVYESGRDPMAISSYVSSFTVIFENAFLQVAPSSLYKPLIENYLNESQVEDLISNNLTNLITDPPTFKVVDNLPIKNTVIFAPLQLGLVYLVVFAFFQFLLSLRIHSFIAEKVQGRKYIIYRILASQFAYVILSLSYVVLNCAFNLDYASAFGRSGFLVLWCVSYLTMSSLGSVNEVVALLCFAFLPPAIGLWLVFFMVLNIAPTFSPIVLCPNFYRYGYAFPIHNSYEAAKVVFNNSYKGQFGRNIGILIAWIVVFNSIMPFVMIYVTKVQRLKSTVTTEQPSK</sequence>
<feature type="compositionally biased region" description="Polar residues" evidence="1">
    <location>
        <begin position="1"/>
        <end position="15"/>
    </location>
</feature>
<evidence type="ECO:0000259" key="3">
    <source>
        <dbReference type="Pfam" id="PF12051"/>
    </source>
</evidence>
<evidence type="ECO:0000313" key="5">
    <source>
        <dbReference type="Proteomes" id="UP000094236"/>
    </source>
</evidence>
<dbReference type="Proteomes" id="UP000094236">
    <property type="component" value="Unassembled WGS sequence"/>
</dbReference>
<feature type="transmembrane region" description="Helical" evidence="2">
    <location>
        <begin position="557"/>
        <end position="578"/>
    </location>
</feature>
<dbReference type="InterPro" id="IPR053001">
    <property type="entry name" value="MNNG_permease-like"/>
</dbReference>
<feature type="transmembrane region" description="Helical" evidence="2">
    <location>
        <begin position="429"/>
        <end position="450"/>
    </location>
</feature>
<gene>
    <name evidence="4" type="ORF">PACTADRAFT_50069</name>
</gene>
<keyword evidence="2" id="KW-0812">Transmembrane</keyword>
<dbReference type="OrthoDB" id="2140105at2759"/>
<feature type="transmembrane region" description="Helical" evidence="2">
    <location>
        <begin position="462"/>
        <end position="481"/>
    </location>
</feature>
<keyword evidence="2" id="KW-0472">Membrane</keyword>
<dbReference type="PANTHER" id="PTHR34814:SF1">
    <property type="entry name" value="NITROSOGUANIDINE RESISTANCE PROTEIN SNG1"/>
    <property type="match status" value="1"/>
</dbReference>
<dbReference type="PANTHER" id="PTHR34814">
    <property type="entry name" value="NITROSOGUANIDINE RESISTANCE PROTEIN SNG1"/>
    <property type="match status" value="1"/>
</dbReference>
<dbReference type="STRING" id="669874.A0A1E4TU89"/>
<evidence type="ECO:0000313" key="4">
    <source>
        <dbReference type="EMBL" id="ODV95335.1"/>
    </source>
</evidence>
<evidence type="ECO:0000256" key="1">
    <source>
        <dbReference type="SAM" id="MobiDB-lite"/>
    </source>
</evidence>
<proteinExistence type="predicted"/>
<evidence type="ECO:0000256" key="2">
    <source>
        <dbReference type="SAM" id="Phobius"/>
    </source>
</evidence>
<keyword evidence="2" id="KW-1133">Transmembrane helix</keyword>
<keyword evidence="5" id="KW-1185">Reference proteome</keyword>
<dbReference type="AlphaFoldDB" id="A0A1E4TU89"/>
<dbReference type="InterPro" id="IPR022703">
    <property type="entry name" value="DUF3533"/>
</dbReference>
<feature type="transmembrane region" description="Helical" evidence="2">
    <location>
        <begin position="388"/>
        <end position="409"/>
    </location>
</feature>
<dbReference type="Pfam" id="PF12051">
    <property type="entry name" value="DUF3533"/>
    <property type="match status" value="1"/>
</dbReference>
<dbReference type="GO" id="GO:0016020">
    <property type="term" value="C:membrane"/>
    <property type="evidence" value="ECO:0007669"/>
    <property type="project" value="TreeGrafter"/>
</dbReference>
<organism evidence="4 5">
    <name type="scientific">Pachysolen tannophilus NRRL Y-2460</name>
    <dbReference type="NCBI Taxonomy" id="669874"/>
    <lineage>
        <taxon>Eukaryota</taxon>
        <taxon>Fungi</taxon>
        <taxon>Dikarya</taxon>
        <taxon>Ascomycota</taxon>
        <taxon>Saccharomycotina</taxon>
        <taxon>Pichiomycetes</taxon>
        <taxon>Pachysolenaceae</taxon>
        <taxon>Pachysolen</taxon>
    </lineage>
</organism>
<name>A0A1E4TU89_PACTA</name>
<feature type="region of interest" description="Disordered" evidence="1">
    <location>
        <begin position="1"/>
        <end position="75"/>
    </location>
</feature>
<feature type="transmembrane region" description="Helical" evidence="2">
    <location>
        <begin position="487"/>
        <end position="510"/>
    </location>
</feature>
<feature type="compositionally biased region" description="Polar residues" evidence="1">
    <location>
        <begin position="22"/>
        <end position="33"/>
    </location>
</feature>
<dbReference type="EMBL" id="KV454014">
    <property type="protein sequence ID" value="ODV95335.1"/>
    <property type="molecule type" value="Genomic_DNA"/>
</dbReference>
<feature type="transmembrane region" description="Helical" evidence="2">
    <location>
        <begin position="180"/>
        <end position="200"/>
    </location>
</feature>
<protein>
    <recommendedName>
        <fullName evidence="3">DUF3533 domain-containing protein</fullName>
    </recommendedName>
</protein>
<feature type="domain" description="DUF3533" evidence="3">
    <location>
        <begin position="179"/>
        <end position="567"/>
    </location>
</feature>